<dbReference type="PIRSF" id="PIRSF021350">
    <property type="entry name" value="UCP021350"/>
    <property type="match status" value="1"/>
</dbReference>
<dbReference type="InterPro" id="IPR008308">
    <property type="entry name" value="YpbB-like"/>
</dbReference>
<keyword evidence="2" id="KW-0804">Transcription</keyword>
<protein>
    <submittedName>
        <fullName evidence="4">Helix-turn-helix domain-containing protein</fullName>
    </submittedName>
</protein>
<dbReference type="EMBL" id="JAGYPJ010000001">
    <property type="protein sequence ID" value="MBS4199536.1"/>
    <property type="molecule type" value="Genomic_DNA"/>
</dbReference>
<evidence type="ECO:0000259" key="3">
    <source>
        <dbReference type="Pfam" id="PF14493"/>
    </source>
</evidence>
<keyword evidence="1" id="KW-0805">Transcription regulation</keyword>
<dbReference type="Proteomes" id="UP000682713">
    <property type="component" value="Unassembled WGS sequence"/>
</dbReference>
<accession>A0A942YMP7</accession>
<evidence type="ECO:0000313" key="4">
    <source>
        <dbReference type="EMBL" id="MBS4199536.1"/>
    </source>
</evidence>
<dbReference type="GO" id="GO:0006355">
    <property type="term" value="P:regulation of DNA-templated transcription"/>
    <property type="evidence" value="ECO:0007669"/>
    <property type="project" value="InterPro"/>
</dbReference>
<dbReference type="InterPro" id="IPR016032">
    <property type="entry name" value="Sig_transdc_resp-reg_C-effctor"/>
</dbReference>
<dbReference type="SUPFAM" id="SSF46894">
    <property type="entry name" value="C-terminal effector domain of the bipartite response regulators"/>
    <property type="match status" value="1"/>
</dbReference>
<dbReference type="RefSeq" id="WP_213110212.1">
    <property type="nucleotide sequence ID" value="NZ_JAGYPJ010000001.1"/>
</dbReference>
<sequence>MTFLHALILRCLDLINAERTVYSVYHLLAGKKSSQTIQDAHLYRLSHLFKTLPGLKRQQFDSYIKELYKKSYINLQEDTSKCIVTIEGKKAYSLYFDEREKFDYIHGWKFQDTSIQFWKRFTLLVQALSHINHSVNRYFPIQRDEEVFAWIRKFIGTYRGNRAHISKELYAELYKMFSTDFPEDPYYIVSRLSGFEMIGLTQKQVSEFFGLEEIESYFRFLNGLHFMIQTVIKEKSHFPILFTLTSDIYRHLPLTNSTIRTYNLLQQEYTIPQIAKMRNIKEGTVEDHIIEIALMDSQFSIEPFVERKQAVAILETAKELGQKKLKPIREKVKDSSYFQIRLVLAKAGEKM</sequence>
<dbReference type="AlphaFoldDB" id="A0A942YMP7"/>
<dbReference type="Pfam" id="PF14493">
    <property type="entry name" value="HTH_40"/>
    <property type="match status" value="1"/>
</dbReference>
<dbReference type="InterPro" id="IPR029491">
    <property type="entry name" value="Helicase_HTH"/>
</dbReference>
<proteinExistence type="predicted"/>
<evidence type="ECO:0000256" key="1">
    <source>
        <dbReference type="ARBA" id="ARBA00023015"/>
    </source>
</evidence>
<evidence type="ECO:0000256" key="2">
    <source>
        <dbReference type="ARBA" id="ARBA00023163"/>
    </source>
</evidence>
<keyword evidence="5" id="KW-1185">Reference proteome</keyword>
<evidence type="ECO:0000313" key="5">
    <source>
        <dbReference type="Proteomes" id="UP000682713"/>
    </source>
</evidence>
<gene>
    <name evidence="4" type="ORF">KHA93_07705</name>
</gene>
<comment type="caution">
    <text evidence="4">The sequence shown here is derived from an EMBL/GenBank/DDBJ whole genome shotgun (WGS) entry which is preliminary data.</text>
</comment>
<reference evidence="4 5" key="1">
    <citation type="submission" date="2021-05" db="EMBL/GenBank/DDBJ databases">
        <title>Novel Bacillus species.</title>
        <authorList>
            <person name="Liu G."/>
        </authorList>
    </citation>
    <scope>NUCLEOTIDE SEQUENCE [LARGE SCALE GENOMIC DNA]</scope>
    <source>
        <strain evidence="4 5">FJAT-49732</strain>
    </source>
</reference>
<name>A0A942YMP7_9BACI</name>
<dbReference type="GO" id="GO:0003677">
    <property type="term" value="F:DNA binding"/>
    <property type="evidence" value="ECO:0007669"/>
    <property type="project" value="InterPro"/>
</dbReference>
<feature type="domain" description="Helicase Helix-turn-helix" evidence="3">
    <location>
        <begin position="259"/>
        <end position="344"/>
    </location>
</feature>
<organism evidence="4 5">
    <name type="scientific">Lederbergia citrisecunda</name>
    <dbReference type="NCBI Taxonomy" id="2833583"/>
    <lineage>
        <taxon>Bacteria</taxon>
        <taxon>Bacillati</taxon>
        <taxon>Bacillota</taxon>
        <taxon>Bacilli</taxon>
        <taxon>Bacillales</taxon>
        <taxon>Bacillaceae</taxon>
        <taxon>Lederbergia</taxon>
    </lineage>
</organism>